<name>A0ACB7EQA7_NIBAL</name>
<comment type="caution">
    <text evidence="1">The sequence shown here is derived from an EMBL/GenBank/DDBJ whole genome shotgun (WGS) entry which is preliminary data.</text>
</comment>
<protein>
    <submittedName>
        <fullName evidence="1">Uncharacterized protein</fullName>
    </submittedName>
</protein>
<evidence type="ECO:0000313" key="1">
    <source>
        <dbReference type="EMBL" id="KAG8004255.1"/>
    </source>
</evidence>
<keyword evidence="2" id="KW-1185">Reference proteome</keyword>
<evidence type="ECO:0000313" key="2">
    <source>
        <dbReference type="Proteomes" id="UP000805704"/>
    </source>
</evidence>
<dbReference type="Proteomes" id="UP000805704">
    <property type="component" value="Chromosome 3"/>
</dbReference>
<dbReference type="EMBL" id="CM024791">
    <property type="protein sequence ID" value="KAG8004255.1"/>
    <property type="molecule type" value="Genomic_DNA"/>
</dbReference>
<proteinExistence type="predicted"/>
<gene>
    <name evidence="1" type="ORF">GBF38_009172</name>
</gene>
<sequence>MKFDSTIHGAQRMNPGDPFTFNAAHQLEEVCVRLIVNIGNKQADNAPGLSSLCGHHFAEVKRLKRTLTEDVKKRKGVSEQGATGRIWD</sequence>
<accession>A0ACB7EQA7</accession>
<organism evidence="1 2">
    <name type="scientific">Nibea albiflora</name>
    <name type="common">Yellow drum</name>
    <name type="synonym">Corvina albiflora</name>
    <dbReference type="NCBI Taxonomy" id="240163"/>
    <lineage>
        <taxon>Eukaryota</taxon>
        <taxon>Metazoa</taxon>
        <taxon>Chordata</taxon>
        <taxon>Craniata</taxon>
        <taxon>Vertebrata</taxon>
        <taxon>Euteleostomi</taxon>
        <taxon>Actinopterygii</taxon>
        <taxon>Neopterygii</taxon>
        <taxon>Teleostei</taxon>
        <taxon>Neoteleostei</taxon>
        <taxon>Acanthomorphata</taxon>
        <taxon>Eupercaria</taxon>
        <taxon>Sciaenidae</taxon>
        <taxon>Nibea</taxon>
    </lineage>
</organism>
<reference evidence="1" key="1">
    <citation type="submission" date="2020-04" db="EMBL/GenBank/DDBJ databases">
        <title>A chromosome-scale assembly and high-density genetic map of the yellow drum (Nibea albiflora) genome.</title>
        <authorList>
            <person name="Xu D."/>
            <person name="Zhang W."/>
            <person name="Chen R."/>
            <person name="Tan P."/>
            <person name="Wang L."/>
            <person name="Song H."/>
            <person name="Tian L."/>
            <person name="Zhu Q."/>
            <person name="Wang B."/>
        </authorList>
    </citation>
    <scope>NUCLEOTIDE SEQUENCE</scope>
    <source>
        <strain evidence="1">ZJHYS-2018</strain>
    </source>
</reference>